<accession>A0ABU4HYE3</accession>
<feature type="region of interest" description="Disordered" evidence="1">
    <location>
        <begin position="192"/>
        <end position="216"/>
    </location>
</feature>
<evidence type="ECO:0008006" key="5">
    <source>
        <dbReference type="Google" id="ProtNLM"/>
    </source>
</evidence>
<dbReference type="EMBL" id="JAWSTH010000108">
    <property type="protein sequence ID" value="MDW5597899.1"/>
    <property type="molecule type" value="Genomic_DNA"/>
</dbReference>
<feature type="non-terminal residue" evidence="3">
    <location>
        <position position="216"/>
    </location>
</feature>
<reference evidence="3 4" key="2">
    <citation type="submission" date="2023-10" db="EMBL/GenBank/DDBJ databases">
        <authorList>
            <person name="Han X.F."/>
        </authorList>
    </citation>
    <scope>NUCLEOTIDE SEQUENCE [LARGE SCALE GENOMIC DNA]</scope>
    <source>
        <strain evidence="3 4">KCTC 39840</strain>
    </source>
</reference>
<proteinExistence type="predicted"/>
<evidence type="ECO:0000313" key="3">
    <source>
        <dbReference type="EMBL" id="MDW5597899.1"/>
    </source>
</evidence>
<name>A0ABU4HYE3_9ACTN</name>
<protein>
    <recommendedName>
        <fullName evidence="5">PEGA domain-containing protein</fullName>
    </recommendedName>
</protein>
<organism evidence="3 4">
    <name type="scientific">Conexibacter stalactiti</name>
    <dbReference type="NCBI Taxonomy" id="1940611"/>
    <lineage>
        <taxon>Bacteria</taxon>
        <taxon>Bacillati</taxon>
        <taxon>Actinomycetota</taxon>
        <taxon>Thermoleophilia</taxon>
        <taxon>Solirubrobacterales</taxon>
        <taxon>Conexibacteraceae</taxon>
        <taxon>Conexibacter</taxon>
    </lineage>
</organism>
<reference evidence="4" key="1">
    <citation type="submission" date="2023-07" db="EMBL/GenBank/DDBJ databases">
        <title>Conexibacter stalactiti sp. nov., isolated from stalactites in a lava cave and emended description of the genus Conexibacter.</title>
        <authorList>
            <person name="Lee S.D."/>
        </authorList>
    </citation>
    <scope>NUCLEOTIDE SEQUENCE [LARGE SCALE GENOMIC DNA]</scope>
    <source>
        <strain evidence="4">KCTC 39840</strain>
    </source>
</reference>
<evidence type="ECO:0000256" key="2">
    <source>
        <dbReference type="SAM" id="SignalP"/>
    </source>
</evidence>
<keyword evidence="2" id="KW-0732">Signal</keyword>
<feature type="signal peptide" evidence="2">
    <location>
        <begin position="1"/>
        <end position="22"/>
    </location>
</feature>
<dbReference type="Proteomes" id="UP001284601">
    <property type="component" value="Unassembled WGS sequence"/>
</dbReference>
<gene>
    <name evidence="3" type="ORF">R7226_26330</name>
</gene>
<evidence type="ECO:0000256" key="1">
    <source>
        <dbReference type="SAM" id="MobiDB-lite"/>
    </source>
</evidence>
<comment type="caution">
    <text evidence="3">The sequence shown here is derived from an EMBL/GenBank/DDBJ whole genome shotgun (WGS) entry which is preliminary data.</text>
</comment>
<dbReference type="PROSITE" id="PS51257">
    <property type="entry name" value="PROKAR_LIPOPROTEIN"/>
    <property type="match status" value="1"/>
</dbReference>
<evidence type="ECO:0000313" key="4">
    <source>
        <dbReference type="Proteomes" id="UP001284601"/>
    </source>
</evidence>
<sequence>MSRAVAGSLLLVLLLVACGSRADAGAPAAAAPAAAAPAANAKLVTVALPRSARGGARLVVRVQRRLDGATVVVNGRALRTPLLRRARQRTVIQLGATHGLRFGANRVVVRATGFDGGRQIVRRTVRIGRGSPLVGARVRGSALQGTPIQLDAGATRSQRGRPVYRWRVVAGPRRASARLRGAATARPRLVASHPGRHQLPLTAPERGRPARTAATT</sequence>
<feature type="chain" id="PRO_5045096752" description="PEGA domain-containing protein" evidence="2">
    <location>
        <begin position="23"/>
        <end position="216"/>
    </location>
</feature>
<keyword evidence="4" id="KW-1185">Reference proteome</keyword>